<dbReference type="AlphaFoldDB" id="A0A0E9WMN2"/>
<protein>
    <submittedName>
        <fullName evidence="1">Uncharacterized protein</fullName>
    </submittedName>
</protein>
<organism evidence="1">
    <name type="scientific">Anguilla anguilla</name>
    <name type="common">European freshwater eel</name>
    <name type="synonym">Muraena anguilla</name>
    <dbReference type="NCBI Taxonomy" id="7936"/>
    <lineage>
        <taxon>Eukaryota</taxon>
        <taxon>Metazoa</taxon>
        <taxon>Chordata</taxon>
        <taxon>Craniata</taxon>
        <taxon>Vertebrata</taxon>
        <taxon>Euteleostomi</taxon>
        <taxon>Actinopterygii</taxon>
        <taxon>Neopterygii</taxon>
        <taxon>Teleostei</taxon>
        <taxon>Anguilliformes</taxon>
        <taxon>Anguillidae</taxon>
        <taxon>Anguilla</taxon>
    </lineage>
</organism>
<sequence length="100" mass="10762">MRLLYGNGLRKTLIGQGSRSADGFVLATLHIRTANRCAGKGLGVDGKDSNDSLENPEIRFPRRLRGLSGKLLVKVLQHAIPECPSSGFPVCTGDERSSQV</sequence>
<accession>A0A0E9WMN2</accession>
<reference evidence="1" key="1">
    <citation type="submission" date="2014-11" db="EMBL/GenBank/DDBJ databases">
        <authorList>
            <person name="Amaro Gonzalez C."/>
        </authorList>
    </citation>
    <scope>NUCLEOTIDE SEQUENCE</scope>
</reference>
<evidence type="ECO:0000313" key="1">
    <source>
        <dbReference type="EMBL" id="JAH91566.1"/>
    </source>
</evidence>
<name>A0A0E9WMN2_ANGAN</name>
<reference evidence="1" key="2">
    <citation type="journal article" date="2015" name="Fish Shellfish Immunol.">
        <title>Early steps in the European eel (Anguilla anguilla)-Vibrio vulnificus interaction in the gills: Role of the RtxA13 toxin.</title>
        <authorList>
            <person name="Callol A."/>
            <person name="Pajuelo D."/>
            <person name="Ebbesson L."/>
            <person name="Teles M."/>
            <person name="MacKenzie S."/>
            <person name="Amaro C."/>
        </authorList>
    </citation>
    <scope>NUCLEOTIDE SEQUENCE</scope>
</reference>
<dbReference type="EMBL" id="GBXM01017011">
    <property type="protein sequence ID" value="JAH91566.1"/>
    <property type="molecule type" value="Transcribed_RNA"/>
</dbReference>
<proteinExistence type="predicted"/>